<feature type="domain" description="PASTA" evidence="13">
    <location>
        <begin position="394"/>
        <end position="461"/>
    </location>
</feature>
<gene>
    <name evidence="14" type="ORF">SAMN04487788_2265</name>
</gene>
<sequence length="554" mass="55252">MVDDAGGLVAGRFRVEGLLGTGGTASVFRARDEVTGQTVAVKLLHPHLSQSDTVREAFLREGRRTAHVSHPTIVAVVDMGTFREHGIPIAWIAQQIVEGVTLAEHVRATGPLSAVHAAAVAGDILDALGAAHAVGLVHRDVSPANVLVHVVDNGLPRSTLLDFGLADAAGETAHGDDVLRSSVSPVTAGVVGNAEFASPEQLSGQPVGPRGDLYQVGGMLYFALTGRAPFTGSDRSAVIRAHLHAPPPVPSVAVRSVPGALDRVVVRSMLKEPADRFADAAEMRAAVLEAVTPARVRVPGDDEVSSTRVLAAAPLGAGSAPAPAPVDESTRHGPRWGAIAAIVLLLAGTAAAVPLMANAGRAAPAAEPSAAASAPVPTATTTSTPQPTASDPGTPAPIATALVPAFGSLDDTRLALAAAGFVVGDITERDAPQSAGTVLSSDPAPGTAVARGSAVRLVVASGSNLVPNVVGMDAAAAASSMRAAGFVPAQTTVASDRPMGTVVGVEPAAGSAARLGSAVTILVAAARATPTPAPPSPSSTPTPVPTATPTGGPR</sequence>
<feature type="compositionally biased region" description="Low complexity" evidence="11">
    <location>
        <begin position="368"/>
        <end position="390"/>
    </location>
</feature>
<evidence type="ECO:0000256" key="4">
    <source>
        <dbReference type="ARBA" id="ARBA00022737"/>
    </source>
</evidence>
<evidence type="ECO:0000259" key="13">
    <source>
        <dbReference type="PROSITE" id="PS51178"/>
    </source>
</evidence>
<evidence type="ECO:0000259" key="12">
    <source>
        <dbReference type="PROSITE" id="PS50011"/>
    </source>
</evidence>
<dbReference type="Gene3D" id="3.30.10.20">
    <property type="match status" value="2"/>
</dbReference>
<dbReference type="Gene3D" id="3.30.200.20">
    <property type="entry name" value="Phosphorylase Kinase, domain 1"/>
    <property type="match status" value="1"/>
</dbReference>
<dbReference type="PANTHER" id="PTHR43289">
    <property type="entry name" value="MITOGEN-ACTIVATED PROTEIN KINASE KINASE KINASE 20-RELATED"/>
    <property type="match status" value="1"/>
</dbReference>
<comment type="catalytic activity">
    <reaction evidence="8">
        <text>L-threonyl-[protein] + ATP = O-phospho-L-threonyl-[protein] + ADP + H(+)</text>
        <dbReference type="Rhea" id="RHEA:46608"/>
        <dbReference type="Rhea" id="RHEA-COMP:11060"/>
        <dbReference type="Rhea" id="RHEA-COMP:11605"/>
        <dbReference type="ChEBI" id="CHEBI:15378"/>
        <dbReference type="ChEBI" id="CHEBI:30013"/>
        <dbReference type="ChEBI" id="CHEBI:30616"/>
        <dbReference type="ChEBI" id="CHEBI:61977"/>
        <dbReference type="ChEBI" id="CHEBI:456216"/>
        <dbReference type="EC" id="2.7.11.1"/>
    </reaction>
</comment>
<keyword evidence="4" id="KW-0677">Repeat</keyword>
<dbReference type="PROSITE" id="PS00107">
    <property type="entry name" value="PROTEIN_KINASE_ATP"/>
    <property type="match status" value="1"/>
</dbReference>
<feature type="domain" description="Protein kinase" evidence="12">
    <location>
        <begin position="13"/>
        <end position="288"/>
    </location>
</feature>
<keyword evidence="6 14" id="KW-0418">Kinase</keyword>
<evidence type="ECO:0000313" key="14">
    <source>
        <dbReference type="EMBL" id="SDP13075.1"/>
    </source>
</evidence>
<keyword evidence="3" id="KW-0808">Transferase</keyword>
<organism evidence="14 15">
    <name type="scientific">Microbacterium testaceum (strain StLB037)</name>
    <dbReference type="NCBI Taxonomy" id="979556"/>
    <lineage>
        <taxon>Bacteria</taxon>
        <taxon>Bacillati</taxon>
        <taxon>Actinomycetota</taxon>
        <taxon>Actinomycetes</taxon>
        <taxon>Micrococcales</taxon>
        <taxon>Microbacteriaceae</taxon>
        <taxon>Microbacterium</taxon>
    </lineage>
</organism>
<dbReference type="Pfam" id="PF03793">
    <property type="entry name" value="PASTA"/>
    <property type="match status" value="2"/>
</dbReference>
<dbReference type="SUPFAM" id="SSF56112">
    <property type="entry name" value="Protein kinase-like (PK-like)"/>
    <property type="match status" value="1"/>
</dbReference>
<dbReference type="Proteomes" id="UP000186456">
    <property type="component" value="Unassembled WGS sequence"/>
</dbReference>
<dbReference type="SMART" id="SM00740">
    <property type="entry name" value="PASTA"/>
    <property type="match status" value="2"/>
</dbReference>
<evidence type="ECO:0000256" key="10">
    <source>
        <dbReference type="PROSITE-ProRule" id="PRU10141"/>
    </source>
</evidence>
<evidence type="ECO:0000313" key="15">
    <source>
        <dbReference type="Proteomes" id="UP000186456"/>
    </source>
</evidence>
<feature type="compositionally biased region" description="Pro residues" evidence="11">
    <location>
        <begin position="531"/>
        <end position="546"/>
    </location>
</feature>
<keyword evidence="2 14" id="KW-0723">Serine/threonine-protein kinase</keyword>
<reference evidence="14 15" key="1">
    <citation type="submission" date="2016-10" db="EMBL/GenBank/DDBJ databases">
        <authorList>
            <person name="de Groot N.N."/>
        </authorList>
    </citation>
    <scope>NUCLEOTIDE SEQUENCE [LARGE SCALE GENOMIC DNA]</scope>
    <source>
        <strain evidence="14 15">StLB037</strain>
    </source>
</reference>
<dbReference type="Gene3D" id="1.10.510.10">
    <property type="entry name" value="Transferase(Phosphotransferase) domain 1"/>
    <property type="match status" value="1"/>
</dbReference>
<feature type="region of interest" description="Disordered" evidence="11">
    <location>
        <begin position="368"/>
        <end position="396"/>
    </location>
</feature>
<evidence type="ECO:0000256" key="3">
    <source>
        <dbReference type="ARBA" id="ARBA00022679"/>
    </source>
</evidence>
<dbReference type="Pfam" id="PF00069">
    <property type="entry name" value="Pkinase"/>
    <property type="match status" value="1"/>
</dbReference>
<dbReference type="PROSITE" id="PS00109">
    <property type="entry name" value="PROTEIN_KINASE_TYR"/>
    <property type="match status" value="1"/>
</dbReference>
<proteinExistence type="predicted"/>
<dbReference type="GO" id="GO:0005524">
    <property type="term" value="F:ATP binding"/>
    <property type="evidence" value="ECO:0007669"/>
    <property type="project" value="UniProtKB-UniRule"/>
</dbReference>
<comment type="catalytic activity">
    <reaction evidence="9">
        <text>L-seryl-[protein] + ATP = O-phospho-L-seryl-[protein] + ADP + H(+)</text>
        <dbReference type="Rhea" id="RHEA:17989"/>
        <dbReference type="Rhea" id="RHEA-COMP:9863"/>
        <dbReference type="Rhea" id="RHEA-COMP:11604"/>
        <dbReference type="ChEBI" id="CHEBI:15378"/>
        <dbReference type="ChEBI" id="CHEBI:29999"/>
        <dbReference type="ChEBI" id="CHEBI:30616"/>
        <dbReference type="ChEBI" id="CHEBI:83421"/>
        <dbReference type="ChEBI" id="CHEBI:456216"/>
        <dbReference type="EC" id="2.7.11.1"/>
    </reaction>
</comment>
<dbReference type="RefSeq" id="WP_074695691.1">
    <property type="nucleotide sequence ID" value="NZ_FNJN01000004.1"/>
</dbReference>
<dbReference type="InterPro" id="IPR017441">
    <property type="entry name" value="Protein_kinase_ATP_BS"/>
</dbReference>
<feature type="domain" description="PASTA" evidence="13">
    <location>
        <begin position="462"/>
        <end position="525"/>
    </location>
</feature>
<keyword evidence="5 10" id="KW-0547">Nucleotide-binding</keyword>
<keyword evidence="7 10" id="KW-0067">ATP-binding</keyword>
<dbReference type="EMBL" id="FNJN01000004">
    <property type="protein sequence ID" value="SDP13075.1"/>
    <property type="molecule type" value="Genomic_DNA"/>
</dbReference>
<dbReference type="InterPro" id="IPR005543">
    <property type="entry name" value="PASTA_dom"/>
</dbReference>
<dbReference type="CDD" id="cd06577">
    <property type="entry name" value="PASTA_pknB"/>
    <property type="match status" value="2"/>
</dbReference>
<dbReference type="InterPro" id="IPR000719">
    <property type="entry name" value="Prot_kinase_dom"/>
</dbReference>
<feature type="binding site" evidence="10">
    <location>
        <position position="42"/>
    </location>
    <ligand>
        <name>ATP</name>
        <dbReference type="ChEBI" id="CHEBI:30616"/>
    </ligand>
</feature>
<dbReference type="PROSITE" id="PS51178">
    <property type="entry name" value="PASTA"/>
    <property type="match status" value="2"/>
</dbReference>
<protein>
    <recommendedName>
        <fullName evidence="1">non-specific serine/threonine protein kinase</fullName>
        <ecNumber evidence="1">2.7.11.1</ecNumber>
    </recommendedName>
</protein>
<dbReference type="InterPro" id="IPR011009">
    <property type="entry name" value="Kinase-like_dom_sf"/>
</dbReference>
<evidence type="ECO:0000256" key="6">
    <source>
        <dbReference type="ARBA" id="ARBA00022777"/>
    </source>
</evidence>
<name>A0A1H0Q7R9_MICTS</name>
<evidence type="ECO:0000256" key="2">
    <source>
        <dbReference type="ARBA" id="ARBA00022527"/>
    </source>
</evidence>
<dbReference type="EC" id="2.7.11.1" evidence="1"/>
<dbReference type="CDD" id="cd14014">
    <property type="entry name" value="STKc_PknB_like"/>
    <property type="match status" value="1"/>
</dbReference>
<accession>A0A1H0Q7R9</accession>
<dbReference type="InterPro" id="IPR008266">
    <property type="entry name" value="Tyr_kinase_AS"/>
</dbReference>
<dbReference type="GO" id="GO:0004674">
    <property type="term" value="F:protein serine/threonine kinase activity"/>
    <property type="evidence" value="ECO:0007669"/>
    <property type="project" value="UniProtKB-KW"/>
</dbReference>
<evidence type="ECO:0000256" key="8">
    <source>
        <dbReference type="ARBA" id="ARBA00047899"/>
    </source>
</evidence>
<dbReference type="PANTHER" id="PTHR43289:SF6">
    <property type="entry name" value="SERINE_THREONINE-PROTEIN KINASE NEKL-3"/>
    <property type="match status" value="1"/>
</dbReference>
<dbReference type="PROSITE" id="PS50011">
    <property type="entry name" value="PROTEIN_KINASE_DOM"/>
    <property type="match status" value="1"/>
</dbReference>
<dbReference type="AlphaFoldDB" id="A0A1H0Q7R9"/>
<evidence type="ECO:0000256" key="7">
    <source>
        <dbReference type="ARBA" id="ARBA00022840"/>
    </source>
</evidence>
<evidence type="ECO:0000256" key="5">
    <source>
        <dbReference type="ARBA" id="ARBA00022741"/>
    </source>
</evidence>
<evidence type="ECO:0000256" key="1">
    <source>
        <dbReference type="ARBA" id="ARBA00012513"/>
    </source>
</evidence>
<evidence type="ECO:0000256" key="11">
    <source>
        <dbReference type="SAM" id="MobiDB-lite"/>
    </source>
</evidence>
<feature type="region of interest" description="Disordered" evidence="11">
    <location>
        <begin position="529"/>
        <end position="554"/>
    </location>
</feature>
<evidence type="ECO:0000256" key="9">
    <source>
        <dbReference type="ARBA" id="ARBA00048679"/>
    </source>
</evidence>